<organism evidence="6 7">
    <name type="scientific">Heracleum sosnowskyi</name>
    <dbReference type="NCBI Taxonomy" id="360622"/>
    <lineage>
        <taxon>Eukaryota</taxon>
        <taxon>Viridiplantae</taxon>
        <taxon>Streptophyta</taxon>
        <taxon>Embryophyta</taxon>
        <taxon>Tracheophyta</taxon>
        <taxon>Spermatophyta</taxon>
        <taxon>Magnoliopsida</taxon>
        <taxon>eudicotyledons</taxon>
        <taxon>Gunneridae</taxon>
        <taxon>Pentapetalae</taxon>
        <taxon>asterids</taxon>
        <taxon>campanulids</taxon>
        <taxon>Apiales</taxon>
        <taxon>Apiaceae</taxon>
        <taxon>Apioideae</taxon>
        <taxon>apioid superclade</taxon>
        <taxon>Tordylieae</taxon>
        <taxon>Tordyliinae</taxon>
        <taxon>Heracleum</taxon>
    </lineage>
</organism>
<keyword evidence="2 3" id="KW-0694">RNA-binding</keyword>
<dbReference type="PANTHER" id="PTHR48032">
    <property type="entry name" value="RNA-BINDING PROTEIN MUSASHI HOMOLOG RBP6"/>
    <property type="match status" value="1"/>
</dbReference>
<dbReference type="InterPro" id="IPR000504">
    <property type="entry name" value="RRM_dom"/>
</dbReference>
<comment type="caution">
    <text evidence="6">The sequence shown here is derived from an EMBL/GenBank/DDBJ whole genome shotgun (WGS) entry which is preliminary data.</text>
</comment>
<dbReference type="AlphaFoldDB" id="A0AAD8HI13"/>
<accession>A0AAD8HI13</accession>
<keyword evidence="7" id="KW-1185">Reference proteome</keyword>
<evidence type="ECO:0000256" key="3">
    <source>
        <dbReference type="PROSITE-ProRule" id="PRU00176"/>
    </source>
</evidence>
<dbReference type="GO" id="GO:0003729">
    <property type="term" value="F:mRNA binding"/>
    <property type="evidence" value="ECO:0007669"/>
    <property type="project" value="TreeGrafter"/>
</dbReference>
<evidence type="ECO:0000259" key="5">
    <source>
        <dbReference type="PROSITE" id="PS50102"/>
    </source>
</evidence>
<sequence length="492" mass="52780">MATDNKVFVGRLTDISEASVQSYFKNFDSNVDVRFTSSGGFAFCSFSDISIVNRVLNQPTHVIENREVDVKKYIPRLQLNDSPSTMSKRVYVQEIPYKSTLTYNDFVDFFYNPTVVQQKIAAVIILEQEKPIGLGFISAPLQNFPPQTSTINLILRSEVAKLVETIRLAHCNWSSAVLNDPHGGITGMQLSSLRDVHHYFKPARRLCKVLQLTSLPLPPRVYSKNFDIHDMAMCDYTVVTLEQDRIRGLCGFGLVPVPRNFNLMGKPDLMIQIQIKMLVGKMNHIIRHGRYPNEDEQQSLAANCGVHGADFGTDVRFGPGATSSGLGSHNSDFWDMTKSTAEHNVQQPQLATLCGAHGARSGVHFGGSSSSGLGSRTSDFRLNTEQLAPFHGVYGAGAGFGGASVSGLGGRSLDFVVMARNTTENSEPQSPLGALNGADGAGSAVGLGATSSGLGSLNSDVGVIERNKAENSEQQAGVNGACGAGSGGALGS</sequence>
<dbReference type="EMBL" id="JAUIZM010000008">
    <property type="protein sequence ID" value="KAK1367626.1"/>
    <property type="molecule type" value="Genomic_DNA"/>
</dbReference>
<feature type="domain" description="RRM" evidence="5">
    <location>
        <begin position="5"/>
        <end position="75"/>
    </location>
</feature>
<protein>
    <recommendedName>
        <fullName evidence="5">RRM domain-containing protein</fullName>
    </recommendedName>
</protein>
<dbReference type="InterPro" id="IPR012677">
    <property type="entry name" value="Nucleotide-bd_a/b_plait_sf"/>
</dbReference>
<evidence type="ECO:0000313" key="6">
    <source>
        <dbReference type="EMBL" id="KAK1367626.1"/>
    </source>
</evidence>
<dbReference type="GO" id="GO:0006417">
    <property type="term" value="P:regulation of translation"/>
    <property type="evidence" value="ECO:0007669"/>
    <property type="project" value="TreeGrafter"/>
</dbReference>
<evidence type="ECO:0000256" key="1">
    <source>
        <dbReference type="ARBA" id="ARBA00022737"/>
    </source>
</evidence>
<feature type="region of interest" description="Disordered" evidence="4">
    <location>
        <begin position="469"/>
        <end position="492"/>
    </location>
</feature>
<dbReference type="SMART" id="SM00360">
    <property type="entry name" value="RRM"/>
    <property type="match status" value="1"/>
</dbReference>
<dbReference type="InterPro" id="IPR035979">
    <property type="entry name" value="RBD_domain_sf"/>
</dbReference>
<dbReference type="Gene3D" id="3.30.70.330">
    <property type="match status" value="1"/>
</dbReference>
<dbReference type="PANTHER" id="PTHR48032:SF6">
    <property type="entry name" value="RNA-BINDING (RRM_RBD_RNP MOTIFS) FAMILY PROTEIN"/>
    <property type="match status" value="1"/>
</dbReference>
<proteinExistence type="predicted"/>
<dbReference type="SUPFAM" id="SSF54928">
    <property type="entry name" value="RNA-binding domain, RBD"/>
    <property type="match status" value="1"/>
</dbReference>
<dbReference type="Proteomes" id="UP001237642">
    <property type="component" value="Unassembled WGS sequence"/>
</dbReference>
<name>A0AAD8HI13_9APIA</name>
<gene>
    <name evidence="6" type="ORF">POM88_033718</name>
</gene>
<keyword evidence="1" id="KW-0677">Repeat</keyword>
<evidence type="ECO:0000256" key="4">
    <source>
        <dbReference type="SAM" id="MobiDB-lite"/>
    </source>
</evidence>
<reference evidence="6" key="1">
    <citation type="submission" date="2023-02" db="EMBL/GenBank/DDBJ databases">
        <title>Genome of toxic invasive species Heracleum sosnowskyi carries increased number of genes despite the absence of recent whole-genome duplications.</title>
        <authorList>
            <person name="Schelkunov M."/>
            <person name="Shtratnikova V."/>
            <person name="Makarenko M."/>
            <person name="Klepikova A."/>
            <person name="Omelchenko D."/>
            <person name="Novikova G."/>
            <person name="Obukhova E."/>
            <person name="Bogdanov V."/>
            <person name="Penin A."/>
            <person name="Logacheva M."/>
        </authorList>
    </citation>
    <scope>NUCLEOTIDE SEQUENCE</scope>
    <source>
        <strain evidence="6">Hsosn_3</strain>
        <tissue evidence="6">Leaf</tissue>
    </source>
</reference>
<dbReference type="PROSITE" id="PS50102">
    <property type="entry name" value="RRM"/>
    <property type="match status" value="1"/>
</dbReference>
<reference evidence="6" key="2">
    <citation type="submission" date="2023-05" db="EMBL/GenBank/DDBJ databases">
        <authorList>
            <person name="Schelkunov M.I."/>
        </authorList>
    </citation>
    <scope>NUCLEOTIDE SEQUENCE</scope>
    <source>
        <strain evidence="6">Hsosn_3</strain>
        <tissue evidence="6">Leaf</tissue>
    </source>
</reference>
<evidence type="ECO:0000313" key="7">
    <source>
        <dbReference type="Proteomes" id="UP001237642"/>
    </source>
</evidence>
<evidence type="ECO:0000256" key="2">
    <source>
        <dbReference type="ARBA" id="ARBA00022884"/>
    </source>
</evidence>
<feature type="compositionally biased region" description="Gly residues" evidence="4">
    <location>
        <begin position="480"/>
        <end position="492"/>
    </location>
</feature>